<dbReference type="Gene3D" id="3.40.50.850">
    <property type="entry name" value="Isochorismatase-like"/>
    <property type="match status" value="1"/>
</dbReference>
<keyword evidence="3" id="KW-0479">Metal-binding</keyword>
<dbReference type="FunFam" id="3.40.50.850:FF:000006">
    <property type="entry name" value="Bifunctional pyrazinamidase/nicotinamidase"/>
    <property type="match status" value="1"/>
</dbReference>
<name>B2VJ38_ERWT9</name>
<comment type="pathway">
    <text evidence="5">Cofactor biosynthesis; nicotinate biosynthesis; nicotinate from nicotinamide: step 1/1.</text>
</comment>
<dbReference type="HOGENOM" id="CLU_068979_13_1_6"/>
<evidence type="ECO:0000256" key="3">
    <source>
        <dbReference type="ARBA" id="ARBA00022723"/>
    </source>
</evidence>
<evidence type="ECO:0000256" key="2">
    <source>
        <dbReference type="ARBA" id="ARBA00022642"/>
    </source>
</evidence>
<dbReference type="InterPro" id="IPR000868">
    <property type="entry name" value="Isochorismatase-like_dom"/>
</dbReference>
<dbReference type="GO" id="GO:0046872">
    <property type="term" value="F:metal ion binding"/>
    <property type="evidence" value="ECO:0007669"/>
    <property type="project" value="UniProtKB-KW"/>
</dbReference>
<reference evidence="10 11" key="1">
    <citation type="journal article" date="2008" name="Environ. Microbiol.">
        <title>The genome of Erwinia tasmaniensis strain Et1/99, a non-pathogenic bacterium in the genus Erwinia.</title>
        <authorList>
            <person name="Kube M."/>
            <person name="Migdoll A.M."/>
            <person name="Mueller I."/>
            <person name="Kuhl H."/>
            <person name="Beck A."/>
            <person name="Reinhardt R."/>
            <person name="Geider K."/>
        </authorList>
    </citation>
    <scope>NUCLEOTIDE SEQUENCE [LARGE SCALE GENOMIC DNA]</scope>
    <source>
        <strain evidence="11">DSM 17950 / CFBP 7177 / CIP 109463 / NCPPB 4357 / Et1/99</strain>
    </source>
</reference>
<dbReference type="InterPro" id="IPR052347">
    <property type="entry name" value="Isochorismatase_Nicotinamidase"/>
</dbReference>
<feature type="domain" description="Isochorismatase-like" evidence="9">
    <location>
        <begin position="8"/>
        <end position="205"/>
    </location>
</feature>
<dbReference type="PANTHER" id="PTHR11080">
    <property type="entry name" value="PYRAZINAMIDASE/NICOTINAMIDASE"/>
    <property type="match status" value="1"/>
</dbReference>
<evidence type="ECO:0000313" key="11">
    <source>
        <dbReference type="Proteomes" id="UP000001726"/>
    </source>
</evidence>
<accession>B2VJ38</accession>
<dbReference type="SUPFAM" id="SSF52499">
    <property type="entry name" value="Isochorismatase-like hydrolases"/>
    <property type="match status" value="1"/>
</dbReference>
<dbReference type="CDD" id="cd01011">
    <property type="entry name" value="nicotinamidase"/>
    <property type="match status" value="1"/>
</dbReference>
<dbReference type="GO" id="GO:0019363">
    <property type="term" value="P:pyridine nucleotide biosynthetic process"/>
    <property type="evidence" value="ECO:0007669"/>
    <property type="project" value="UniProtKB-KW"/>
</dbReference>
<dbReference type="GO" id="GO:0008936">
    <property type="term" value="F:nicotinamidase activity"/>
    <property type="evidence" value="ECO:0007669"/>
    <property type="project" value="UniProtKB-EC"/>
</dbReference>
<dbReference type="InterPro" id="IPR036380">
    <property type="entry name" value="Isochorismatase-like_sf"/>
</dbReference>
<dbReference type="EMBL" id="CU468135">
    <property type="protein sequence ID" value="CAO96609.1"/>
    <property type="molecule type" value="Genomic_DNA"/>
</dbReference>
<dbReference type="Proteomes" id="UP000001726">
    <property type="component" value="Chromosome"/>
</dbReference>
<evidence type="ECO:0000256" key="6">
    <source>
        <dbReference type="ARBA" id="ARBA00039017"/>
    </source>
</evidence>
<evidence type="ECO:0000256" key="1">
    <source>
        <dbReference type="ARBA" id="ARBA00006336"/>
    </source>
</evidence>
<dbReference type="PANTHER" id="PTHR11080:SF2">
    <property type="entry name" value="LD05707P"/>
    <property type="match status" value="1"/>
</dbReference>
<evidence type="ECO:0000256" key="8">
    <source>
        <dbReference type="ARBA" id="ARBA00072277"/>
    </source>
</evidence>
<dbReference type="KEGG" id="eta:ETA_15630"/>
<organism evidence="10 11">
    <name type="scientific">Erwinia tasmaniensis (strain DSM 17950 / CFBP 7177 / CIP 109463 / NCPPB 4357 / Et1/99)</name>
    <dbReference type="NCBI Taxonomy" id="465817"/>
    <lineage>
        <taxon>Bacteria</taxon>
        <taxon>Pseudomonadati</taxon>
        <taxon>Pseudomonadota</taxon>
        <taxon>Gammaproteobacteria</taxon>
        <taxon>Enterobacterales</taxon>
        <taxon>Erwiniaceae</taxon>
        <taxon>Erwinia</taxon>
    </lineage>
</organism>
<dbReference type="NCBIfam" id="NF008623">
    <property type="entry name" value="PRK11609.1"/>
    <property type="match status" value="1"/>
</dbReference>
<evidence type="ECO:0000256" key="7">
    <source>
        <dbReference type="ARBA" id="ARBA00043224"/>
    </source>
</evidence>
<dbReference type="STRING" id="465817.ETA_15630"/>
<protein>
    <recommendedName>
        <fullName evidence="8">Nicotinamidase</fullName>
        <ecNumber evidence="6">3.5.1.19</ecNumber>
    </recommendedName>
    <alternativeName>
        <fullName evidence="7">Nicotinamide deamidase</fullName>
    </alternativeName>
</protein>
<dbReference type="EC" id="3.5.1.19" evidence="6"/>
<evidence type="ECO:0000259" key="9">
    <source>
        <dbReference type="Pfam" id="PF00857"/>
    </source>
</evidence>
<evidence type="ECO:0000313" key="10">
    <source>
        <dbReference type="EMBL" id="CAO96609.1"/>
    </source>
</evidence>
<comment type="similarity">
    <text evidence="1">Belongs to the isochorismatase family.</text>
</comment>
<dbReference type="eggNOG" id="COG1335">
    <property type="taxonomic scope" value="Bacteria"/>
</dbReference>
<evidence type="ECO:0000256" key="5">
    <source>
        <dbReference type="ARBA" id="ARBA00037900"/>
    </source>
</evidence>
<dbReference type="Pfam" id="PF00857">
    <property type="entry name" value="Isochorismatase"/>
    <property type="match status" value="1"/>
</dbReference>
<sequence length="206" mass="22130">MTMRGRQALLLIDLQNDFCSGGALAVREGEQTIAVANRLAAEFQQRGETVIATLDWHPAGHGSFASSAGTTPGTLGQLHGLPQIWWPDHCVQHSDGAQLHPALDRAAIDLLVHKGENAEIDSYSAFYDNGHRQQTVLDGWLKEHGVTALTIMGLATDYCVKFSVLDALALGYQVTVVAEGCRGVNLHPDDSRNALTDMVQAGASLM</sequence>
<evidence type="ECO:0000256" key="4">
    <source>
        <dbReference type="ARBA" id="ARBA00022801"/>
    </source>
</evidence>
<dbReference type="AlphaFoldDB" id="B2VJ38"/>
<proteinExistence type="inferred from homology"/>
<gene>
    <name evidence="10" type="primary">pncA</name>
    <name evidence="10" type="ordered locus">ETA_15630</name>
</gene>
<keyword evidence="11" id="KW-1185">Reference proteome</keyword>
<keyword evidence="2" id="KW-0662">Pyridine nucleotide biosynthesis</keyword>
<keyword evidence="4 10" id="KW-0378">Hydrolase</keyword>